<organism evidence="2 3">
    <name type="scientific">Asanoa hainanensis</name>
    <dbReference type="NCBI Taxonomy" id="560556"/>
    <lineage>
        <taxon>Bacteria</taxon>
        <taxon>Bacillati</taxon>
        <taxon>Actinomycetota</taxon>
        <taxon>Actinomycetes</taxon>
        <taxon>Micromonosporales</taxon>
        <taxon>Micromonosporaceae</taxon>
        <taxon>Asanoa</taxon>
    </lineage>
</organism>
<feature type="transmembrane region" description="Helical" evidence="1">
    <location>
        <begin position="272"/>
        <end position="294"/>
    </location>
</feature>
<gene>
    <name evidence="2" type="ORF">SAMN05421812_101358</name>
</gene>
<keyword evidence="1" id="KW-0812">Transmembrane</keyword>
<evidence type="ECO:0000313" key="3">
    <source>
        <dbReference type="Proteomes" id="UP000198362"/>
    </source>
</evidence>
<feature type="transmembrane region" description="Helical" evidence="1">
    <location>
        <begin position="137"/>
        <end position="156"/>
    </location>
</feature>
<dbReference type="AlphaFoldDB" id="A0A239GDP3"/>
<dbReference type="OrthoDB" id="3406023at2"/>
<feature type="transmembrane region" description="Helical" evidence="1">
    <location>
        <begin position="71"/>
        <end position="91"/>
    </location>
</feature>
<evidence type="ECO:0000256" key="1">
    <source>
        <dbReference type="SAM" id="Phobius"/>
    </source>
</evidence>
<feature type="transmembrane region" description="Helical" evidence="1">
    <location>
        <begin position="187"/>
        <end position="207"/>
    </location>
</feature>
<keyword evidence="1" id="KW-1133">Transmembrane helix</keyword>
<keyword evidence="3" id="KW-1185">Reference proteome</keyword>
<keyword evidence="1" id="KW-0472">Membrane</keyword>
<protein>
    <submittedName>
        <fullName evidence="2">Uncharacterized protein</fullName>
    </submittedName>
</protein>
<evidence type="ECO:0000313" key="2">
    <source>
        <dbReference type="EMBL" id="SNS67446.1"/>
    </source>
</evidence>
<feature type="transmembrane region" description="Helical" evidence="1">
    <location>
        <begin position="111"/>
        <end position="130"/>
    </location>
</feature>
<dbReference type="RefSeq" id="WP_089243904.1">
    <property type="nucleotide sequence ID" value="NZ_FZPH01000001.1"/>
</dbReference>
<dbReference type="Proteomes" id="UP000198362">
    <property type="component" value="Unassembled WGS sequence"/>
</dbReference>
<reference evidence="2 3" key="1">
    <citation type="submission" date="2017-06" db="EMBL/GenBank/DDBJ databases">
        <authorList>
            <person name="Kim H.J."/>
            <person name="Triplett B.A."/>
        </authorList>
    </citation>
    <scope>NUCLEOTIDE SEQUENCE [LARGE SCALE GENOMIC DNA]</scope>
    <source>
        <strain evidence="2 3">CGMCC 4.5593</strain>
    </source>
</reference>
<accession>A0A239GDP3</accession>
<proteinExistence type="predicted"/>
<feature type="transmembrane region" description="Helical" evidence="1">
    <location>
        <begin position="213"/>
        <end position="233"/>
    </location>
</feature>
<feature type="transmembrane region" description="Helical" evidence="1">
    <location>
        <begin position="162"/>
        <end position="180"/>
    </location>
</feature>
<feature type="transmembrane region" description="Helical" evidence="1">
    <location>
        <begin position="240"/>
        <end position="260"/>
    </location>
</feature>
<name>A0A239GDP3_9ACTN</name>
<dbReference type="EMBL" id="FZPH01000001">
    <property type="protein sequence ID" value="SNS67446.1"/>
    <property type="molecule type" value="Genomic_DNA"/>
</dbReference>
<sequence>MTRSLADRYRSLLRFYPADYRAERGDELVDTYLDLAEPGQRRPRPADVADLARGGLRQHLRARHAHGLADALPFAAILALSTATALAAVWLVAAETVTIPMGVFWTSVGPFATLGAVAWIAWLLAAVAALAGWSRPVVLVALLVTVATIPVSWLTSYARPPLFVLVPQVALGLFALFLPARRVSYEPIVVAVAATGAAVLIRGDFFYYNLLDVLAFAAVGLALVIAVSGAVFTSRGDARGWLPAQVLLGPILLLALTRLAEPGQQRWPEFSGAVLTAVVSTVVAAAAVPASVWLSGRRRRTRCAACGQRSIG</sequence>